<evidence type="ECO:0000259" key="2">
    <source>
        <dbReference type="Pfam" id="PF22600"/>
    </source>
</evidence>
<feature type="domain" description="Poly(A) RNA polymerase mitochondrial-like central palm" evidence="2">
    <location>
        <begin position="179"/>
        <end position="315"/>
    </location>
</feature>
<dbReference type="EMBL" id="CP069027">
    <property type="protein sequence ID" value="QRC95012.1"/>
    <property type="molecule type" value="Genomic_DNA"/>
</dbReference>
<dbReference type="SUPFAM" id="SSF81631">
    <property type="entry name" value="PAP/OAS1 substrate-binding domain"/>
    <property type="match status" value="1"/>
</dbReference>
<feature type="compositionally biased region" description="Polar residues" evidence="1">
    <location>
        <begin position="37"/>
        <end position="50"/>
    </location>
</feature>
<accession>A0A7U2EXY3</accession>
<dbReference type="AlphaFoldDB" id="A0A7U2EXY3"/>
<dbReference type="Gene3D" id="1.10.1410.10">
    <property type="match status" value="1"/>
</dbReference>
<dbReference type="SUPFAM" id="SSF81301">
    <property type="entry name" value="Nucleotidyltransferase"/>
    <property type="match status" value="1"/>
</dbReference>
<evidence type="ECO:0000313" key="4">
    <source>
        <dbReference type="Proteomes" id="UP000663193"/>
    </source>
</evidence>
<dbReference type="Pfam" id="PF22600">
    <property type="entry name" value="MTPAP-like_central"/>
    <property type="match status" value="1"/>
</dbReference>
<feature type="compositionally biased region" description="Basic and acidic residues" evidence="1">
    <location>
        <begin position="534"/>
        <end position="543"/>
    </location>
</feature>
<dbReference type="PANTHER" id="PTHR23092:SF15">
    <property type="entry name" value="INACTIVE NON-CANONICAL POLY(A) RNA POLYMERASE PROTEIN TRF4-2-RELATED"/>
    <property type="match status" value="1"/>
</dbReference>
<dbReference type="Gene3D" id="3.30.460.10">
    <property type="entry name" value="Beta Polymerase, domain 2"/>
    <property type="match status" value="1"/>
</dbReference>
<sequence>MKPSHPRLTCRAHNRFSPSIALWHHFVGRDRPFLTQQRPSSTVAETSQHSTSDHVGDTESQATDGIVPPANRRDSTVRKTFSIRRLETEKGAWHANPIDASVARNREKKRIQSVLQKHRADSPTGALATAKESFGADKDYKGIVVQPVVHPTPVKESEFPWSLPLEEREIPGLDRLAIEIERFCAYSQPGHYETIARRQVIEQVKSQTRRILPDHVLEIFGSERTGLTLATSDIDLRLVKKAKMKDPEQSKLLPTSREREEATRDLYMLYGKIRTKHKSAYLLLTIRNARYPLISLQDHKSGLDVQVVLSNDTSLSRDLMKGYMEQYPYLRQLHLVVKTMFDVRGLTDVFRGGFGSYTLFMMIVASIRHKPHPRNDAAGGLINFMKFYRDLDTTKEGLSIEPVSTFNKVDKPIMSAKAKAKLDAGKIKPLPEYMLCLRDPADPTNDLGRKAIAIKHVQKTLKALYYTLDRDVRMNTRISLLSTLIGPSYMLYKERRHKLAEYGKLLSDKNKKRLAVQAREVRESTKSLESSPSEGKEENELDHIQQVVGEGAKPVESSHSAPKEENKLENIQQVQENIQQYVENIQQDLESMLQDKKQEQESKRPLL</sequence>
<dbReference type="CDD" id="cd05402">
    <property type="entry name" value="NT_PAP_TUTase"/>
    <property type="match status" value="1"/>
</dbReference>
<dbReference type="VEuPathDB" id="FungiDB:JI435_027480"/>
<keyword evidence="4" id="KW-1185">Reference proteome</keyword>
<evidence type="ECO:0000313" key="3">
    <source>
        <dbReference type="EMBL" id="QRC95012.1"/>
    </source>
</evidence>
<name>A0A7U2EXY3_PHANO</name>
<dbReference type="InterPro" id="IPR045862">
    <property type="entry name" value="Trf4-like"/>
</dbReference>
<feature type="region of interest" description="Disordered" evidence="1">
    <location>
        <begin position="37"/>
        <end position="75"/>
    </location>
</feature>
<dbReference type="InterPro" id="IPR054708">
    <property type="entry name" value="MTPAP-like_central"/>
</dbReference>
<dbReference type="GO" id="GO:1990817">
    <property type="term" value="F:poly(A) RNA polymerase activity"/>
    <property type="evidence" value="ECO:0007669"/>
    <property type="project" value="InterPro"/>
</dbReference>
<dbReference type="GO" id="GO:0010605">
    <property type="term" value="P:negative regulation of macromolecule metabolic process"/>
    <property type="evidence" value="ECO:0007669"/>
    <property type="project" value="UniProtKB-ARBA"/>
</dbReference>
<dbReference type="InterPro" id="IPR043519">
    <property type="entry name" value="NT_sf"/>
</dbReference>
<dbReference type="KEGG" id="pno:SNOG_02748"/>
<organism evidence="3 4">
    <name type="scientific">Phaeosphaeria nodorum (strain SN15 / ATCC MYA-4574 / FGSC 10173)</name>
    <name type="common">Glume blotch fungus</name>
    <name type="synonym">Parastagonospora nodorum</name>
    <dbReference type="NCBI Taxonomy" id="321614"/>
    <lineage>
        <taxon>Eukaryota</taxon>
        <taxon>Fungi</taxon>
        <taxon>Dikarya</taxon>
        <taxon>Ascomycota</taxon>
        <taxon>Pezizomycotina</taxon>
        <taxon>Dothideomycetes</taxon>
        <taxon>Pleosporomycetidae</taxon>
        <taxon>Pleosporales</taxon>
        <taxon>Pleosporineae</taxon>
        <taxon>Phaeosphaeriaceae</taxon>
        <taxon>Parastagonospora</taxon>
    </lineage>
</organism>
<protein>
    <recommendedName>
        <fullName evidence="2">Poly(A) RNA polymerase mitochondrial-like central palm domain-containing protein</fullName>
    </recommendedName>
</protein>
<dbReference type="Proteomes" id="UP000663193">
    <property type="component" value="Chromosome 5"/>
</dbReference>
<dbReference type="PANTHER" id="PTHR23092">
    <property type="entry name" value="POLY(A) RNA POLYMERASE"/>
    <property type="match status" value="1"/>
</dbReference>
<proteinExistence type="predicted"/>
<gene>
    <name evidence="3" type="ORF">JI435_027480</name>
</gene>
<dbReference type="OrthoDB" id="273917at2759"/>
<dbReference type="GO" id="GO:0016070">
    <property type="term" value="P:RNA metabolic process"/>
    <property type="evidence" value="ECO:0007669"/>
    <property type="project" value="UniProtKB-ARBA"/>
</dbReference>
<evidence type="ECO:0000256" key="1">
    <source>
        <dbReference type="SAM" id="MobiDB-lite"/>
    </source>
</evidence>
<dbReference type="RefSeq" id="XP_001793345.1">
    <property type="nucleotide sequence ID" value="XM_001793293.1"/>
</dbReference>
<feature type="region of interest" description="Disordered" evidence="1">
    <location>
        <begin position="516"/>
        <end position="570"/>
    </location>
</feature>
<reference evidence="4" key="1">
    <citation type="journal article" date="2021" name="BMC Genomics">
        <title>Chromosome-level genome assembly and manually-curated proteome of model necrotroph Parastagonospora nodorum Sn15 reveals a genome-wide trove of candidate effector homologs, and redundancy of virulence-related functions within an accessory chromosome.</title>
        <authorList>
            <person name="Bertazzoni S."/>
            <person name="Jones D.A.B."/>
            <person name="Phan H.T."/>
            <person name="Tan K.-C."/>
            <person name="Hane J.K."/>
        </authorList>
    </citation>
    <scope>NUCLEOTIDE SEQUENCE [LARGE SCALE GENOMIC DNA]</scope>
    <source>
        <strain evidence="4">SN15 / ATCC MYA-4574 / FGSC 10173)</strain>
    </source>
</reference>